<feature type="non-terminal residue" evidence="3">
    <location>
        <position position="203"/>
    </location>
</feature>
<feature type="region of interest" description="Disordered" evidence="1">
    <location>
        <begin position="158"/>
        <end position="203"/>
    </location>
</feature>
<feature type="non-terminal residue" evidence="3">
    <location>
        <position position="1"/>
    </location>
</feature>
<protein>
    <recommendedName>
        <fullName evidence="2">CCD97-like C-terminal domain-containing protein</fullName>
    </recommendedName>
</protein>
<name>A0A2J6TK17_9HELO</name>
<organism evidence="3 4">
    <name type="scientific">Hyaloscypha bicolor E</name>
    <dbReference type="NCBI Taxonomy" id="1095630"/>
    <lineage>
        <taxon>Eukaryota</taxon>
        <taxon>Fungi</taxon>
        <taxon>Dikarya</taxon>
        <taxon>Ascomycota</taxon>
        <taxon>Pezizomycotina</taxon>
        <taxon>Leotiomycetes</taxon>
        <taxon>Helotiales</taxon>
        <taxon>Hyaloscyphaceae</taxon>
        <taxon>Hyaloscypha</taxon>
        <taxon>Hyaloscypha bicolor</taxon>
    </lineage>
</organism>
<dbReference type="RefSeq" id="XP_024740277.1">
    <property type="nucleotide sequence ID" value="XM_024873152.1"/>
</dbReference>
<dbReference type="EMBL" id="KZ613782">
    <property type="protein sequence ID" value="PMD63373.1"/>
    <property type="molecule type" value="Genomic_DNA"/>
</dbReference>
<proteinExistence type="predicted"/>
<feature type="domain" description="CCD97-like C-terminal" evidence="2">
    <location>
        <begin position="127"/>
        <end position="181"/>
    </location>
</feature>
<dbReference type="PANTHER" id="PTHR31840">
    <property type="entry name" value="COILED-COIL DOMAIN-CONTAINING PROTEIN 97"/>
    <property type="match status" value="1"/>
</dbReference>
<evidence type="ECO:0000256" key="1">
    <source>
        <dbReference type="SAM" id="MobiDB-lite"/>
    </source>
</evidence>
<evidence type="ECO:0000313" key="4">
    <source>
        <dbReference type="Proteomes" id="UP000235371"/>
    </source>
</evidence>
<feature type="region of interest" description="Disordered" evidence="1">
    <location>
        <begin position="78"/>
        <end position="99"/>
    </location>
</feature>
<dbReference type="GeneID" id="36581232"/>
<dbReference type="STRING" id="1095630.A0A2J6TK17"/>
<feature type="compositionally biased region" description="Gly residues" evidence="1">
    <location>
        <begin position="192"/>
        <end position="203"/>
    </location>
</feature>
<sequence length="203" mass="23399">ERTHQIRIKNRRKLYLDRHPSYFSSPDLELADPLLYDRCIRRFQTAAEREADGKAKGYSGVLEADLYRSEAKLAALAQSTHPPPTIDNLTISSSSPSSSLFQPEPLIPFLSYLRGPNGEIIGEDGEEVKSREEGQERWKFEMTVRFLRGGDEDFDYRDVDESEEFDEVEKREKQERWFDEEEPEWDGEGEPEGTGGETGVQDF</sequence>
<dbReference type="Pfam" id="PF09747">
    <property type="entry name" value="CCD97-like_C"/>
    <property type="match status" value="2"/>
</dbReference>
<reference evidence="3 4" key="1">
    <citation type="submission" date="2016-04" db="EMBL/GenBank/DDBJ databases">
        <title>A degradative enzymes factory behind the ericoid mycorrhizal symbiosis.</title>
        <authorList>
            <consortium name="DOE Joint Genome Institute"/>
            <person name="Martino E."/>
            <person name="Morin E."/>
            <person name="Grelet G."/>
            <person name="Kuo A."/>
            <person name="Kohler A."/>
            <person name="Daghino S."/>
            <person name="Barry K."/>
            <person name="Choi C."/>
            <person name="Cichocki N."/>
            <person name="Clum A."/>
            <person name="Copeland A."/>
            <person name="Hainaut M."/>
            <person name="Haridas S."/>
            <person name="Labutti K."/>
            <person name="Lindquist E."/>
            <person name="Lipzen A."/>
            <person name="Khouja H.-R."/>
            <person name="Murat C."/>
            <person name="Ohm R."/>
            <person name="Olson A."/>
            <person name="Spatafora J."/>
            <person name="Veneault-Fourrey C."/>
            <person name="Henrissat B."/>
            <person name="Grigoriev I."/>
            <person name="Martin F."/>
            <person name="Perotto S."/>
        </authorList>
    </citation>
    <scope>NUCLEOTIDE SEQUENCE [LARGE SCALE GENOMIC DNA]</scope>
    <source>
        <strain evidence="3 4">E</strain>
    </source>
</reference>
<dbReference type="InterPro" id="IPR040233">
    <property type="entry name" value="CCD97-like_C"/>
</dbReference>
<accession>A0A2J6TK17</accession>
<dbReference type="InParanoid" id="A0A2J6TK17"/>
<gene>
    <name evidence="3" type="ORF">K444DRAFT_487977</name>
</gene>
<dbReference type="Proteomes" id="UP000235371">
    <property type="component" value="Unassembled WGS sequence"/>
</dbReference>
<feature type="domain" description="CCD97-like C-terminal" evidence="2">
    <location>
        <begin position="10"/>
        <end position="77"/>
    </location>
</feature>
<evidence type="ECO:0000259" key="2">
    <source>
        <dbReference type="Pfam" id="PF09747"/>
    </source>
</evidence>
<feature type="compositionally biased region" description="Acidic residues" evidence="1">
    <location>
        <begin position="178"/>
        <end position="191"/>
    </location>
</feature>
<dbReference type="PANTHER" id="PTHR31840:SF1">
    <property type="entry name" value="COILED-COIL DOMAIN-CONTAINING PROTEIN 97"/>
    <property type="match status" value="1"/>
</dbReference>
<dbReference type="OrthoDB" id="333176at2759"/>
<dbReference type="InterPro" id="IPR018613">
    <property type="entry name" value="Ccdc97-like"/>
</dbReference>
<dbReference type="AlphaFoldDB" id="A0A2J6TK17"/>
<feature type="compositionally biased region" description="Basic and acidic residues" evidence="1">
    <location>
        <begin position="168"/>
        <end position="177"/>
    </location>
</feature>
<evidence type="ECO:0000313" key="3">
    <source>
        <dbReference type="EMBL" id="PMD63373.1"/>
    </source>
</evidence>
<keyword evidence="4" id="KW-1185">Reference proteome</keyword>